<dbReference type="Proteomes" id="UP000549457">
    <property type="component" value="Unassembled WGS sequence"/>
</dbReference>
<proteinExistence type="predicted"/>
<reference evidence="1 2" key="1">
    <citation type="submission" date="2020-08" db="EMBL/GenBank/DDBJ databases">
        <title>Genomic Encyclopedia of Type Strains, Phase IV (KMG-IV): sequencing the most valuable type-strain genomes for metagenomic binning, comparative biology and taxonomic classification.</title>
        <authorList>
            <person name="Goeker M."/>
        </authorList>
    </citation>
    <scope>NUCLEOTIDE SEQUENCE [LARGE SCALE GENOMIC DNA]</scope>
    <source>
        <strain evidence="1 2">DSM 101730</strain>
    </source>
</reference>
<protein>
    <submittedName>
        <fullName evidence="1">Uncharacterized protein</fullName>
    </submittedName>
</protein>
<name>A0A840SXX0_9RHOB</name>
<keyword evidence="2" id="KW-1185">Reference proteome</keyword>
<dbReference type="EMBL" id="JACHFM010000014">
    <property type="protein sequence ID" value="MBB5224646.1"/>
    <property type="molecule type" value="Genomic_DNA"/>
</dbReference>
<sequence>MGTGLLRGGAAGVFALDPPFGWSLSGLPT</sequence>
<gene>
    <name evidence="1" type="ORF">HNP73_004625</name>
</gene>
<organism evidence="1 2">
    <name type="scientific">Amaricoccus macauensis</name>
    <dbReference type="NCBI Taxonomy" id="57001"/>
    <lineage>
        <taxon>Bacteria</taxon>
        <taxon>Pseudomonadati</taxon>
        <taxon>Pseudomonadota</taxon>
        <taxon>Alphaproteobacteria</taxon>
        <taxon>Rhodobacterales</taxon>
        <taxon>Paracoccaceae</taxon>
        <taxon>Amaricoccus</taxon>
    </lineage>
</organism>
<evidence type="ECO:0000313" key="2">
    <source>
        <dbReference type="Proteomes" id="UP000549457"/>
    </source>
</evidence>
<evidence type="ECO:0000313" key="1">
    <source>
        <dbReference type="EMBL" id="MBB5224646.1"/>
    </source>
</evidence>
<comment type="caution">
    <text evidence="1">The sequence shown here is derived from an EMBL/GenBank/DDBJ whole genome shotgun (WGS) entry which is preliminary data.</text>
</comment>
<accession>A0A840SXX0</accession>
<dbReference type="AlphaFoldDB" id="A0A840SXX0"/>